<name>A0ABR7Y2K7_9SPHI</name>
<keyword evidence="5" id="KW-0998">Cell outer membrane</keyword>
<evidence type="ECO:0000256" key="4">
    <source>
        <dbReference type="ARBA" id="ARBA00023136"/>
    </source>
</evidence>
<accession>A0ABR7Y2K7</accession>
<comment type="caution">
    <text evidence="8">The sequence shown here is derived from an EMBL/GenBank/DDBJ whole genome shotgun (WGS) entry which is preliminary data.</text>
</comment>
<evidence type="ECO:0000313" key="8">
    <source>
        <dbReference type="EMBL" id="MBD1425538.1"/>
    </source>
</evidence>
<dbReference type="Pfam" id="PF14322">
    <property type="entry name" value="SusD-like_3"/>
    <property type="match status" value="1"/>
</dbReference>
<evidence type="ECO:0000259" key="7">
    <source>
        <dbReference type="Pfam" id="PF14322"/>
    </source>
</evidence>
<protein>
    <submittedName>
        <fullName evidence="8">RagB/SusD family nutrient uptake outer membrane protein</fullName>
    </submittedName>
</protein>
<evidence type="ECO:0000256" key="3">
    <source>
        <dbReference type="ARBA" id="ARBA00022729"/>
    </source>
</evidence>
<dbReference type="Pfam" id="PF07980">
    <property type="entry name" value="SusD_RagB"/>
    <property type="match status" value="1"/>
</dbReference>
<keyword evidence="9" id="KW-1185">Reference proteome</keyword>
<evidence type="ECO:0000313" key="9">
    <source>
        <dbReference type="Proteomes" id="UP000606494"/>
    </source>
</evidence>
<reference evidence="8 9" key="1">
    <citation type="submission" date="2020-08" db="EMBL/GenBank/DDBJ databases">
        <title>Sphingobacterium sp. DN00404 isolated from aquaculture water.</title>
        <authorList>
            <person name="Zhang M."/>
        </authorList>
    </citation>
    <scope>NUCLEOTIDE SEQUENCE [LARGE SCALE GENOMIC DNA]</scope>
    <source>
        <strain evidence="8 9">KCTC 32294</strain>
    </source>
</reference>
<feature type="domain" description="RagB/SusD" evidence="6">
    <location>
        <begin position="317"/>
        <end position="632"/>
    </location>
</feature>
<gene>
    <name evidence="8" type="ORF">H8B17_08100</name>
</gene>
<keyword evidence="3" id="KW-0732">Signal</keyword>
<sequence>MRLIKILILTIAIMTISGCNKYLDVVPDNVATLEYAFRMRSTAERYLATCYSYLPELGDKYRHPALYGGDEFWLSSDKTTWDNWNIALGLQNTNSPLMDYWNGANRANDLWEGISQCNIFLENIDIVPDMDGYEKRQWAAEAKFLKAFYHFWLLRCYGPVPIARENFPISASGEEVRVFRRPVDEVIDYIIVLIEEAEQDLPLELLDDNLDYGRLTLPIALGWKAKILTYAASPLFNGNIDYANFTNKDGELLFNQEYIADKWKKAVDALEEAIIAAHTLGYALYEFEPTSQIRVVNDSTKQKLTTRGIVTDQWNQEILWAHSSSTTKSLQEWIAPKALAASQTAHSTPNGSTAVSMKMVEKFYSDNGVPIDEDLSWDYNNRYTLREATASDRYYIKEGQLTAVINFDREPRFYGSLGFDRGIWFGQGNYDEEDSYWLQLKRGEFGGKTQAGWHAVTGYYAKKLVNVTNNNTTNSSYSAIEYPWPLLRLGDLYLLYAEALNELDGPSDEVYEYLDKIRVRAGLEGVVASWKNHSRLPNKPTTKEGLREIIHRERTIEMAFEGERFWDLRRWKTAPNELNQSIRGWDVDQEITENFYRIRVLFEQTFGLRDYFWPLREQDLIVNKNLVQNPGW</sequence>
<dbReference type="EMBL" id="JACNYK010000002">
    <property type="protein sequence ID" value="MBD1425538.1"/>
    <property type="molecule type" value="Genomic_DNA"/>
</dbReference>
<organism evidence="8 9">
    <name type="scientific">Sphingobacterium arenae</name>
    <dbReference type="NCBI Taxonomy" id="1280598"/>
    <lineage>
        <taxon>Bacteria</taxon>
        <taxon>Pseudomonadati</taxon>
        <taxon>Bacteroidota</taxon>
        <taxon>Sphingobacteriia</taxon>
        <taxon>Sphingobacteriales</taxon>
        <taxon>Sphingobacteriaceae</taxon>
        <taxon>Sphingobacterium</taxon>
    </lineage>
</organism>
<comment type="subcellular location">
    <subcellularLocation>
        <location evidence="1">Cell outer membrane</location>
    </subcellularLocation>
</comment>
<dbReference type="RefSeq" id="WP_190308693.1">
    <property type="nucleotide sequence ID" value="NZ_JACNYK010000002.1"/>
</dbReference>
<evidence type="ECO:0000256" key="5">
    <source>
        <dbReference type="ARBA" id="ARBA00023237"/>
    </source>
</evidence>
<dbReference type="Proteomes" id="UP000606494">
    <property type="component" value="Unassembled WGS sequence"/>
</dbReference>
<evidence type="ECO:0000256" key="2">
    <source>
        <dbReference type="ARBA" id="ARBA00006275"/>
    </source>
</evidence>
<dbReference type="SUPFAM" id="SSF48452">
    <property type="entry name" value="TPR-like"/>
    <property type="match status" value="1"/>
</dbReference>
<evidence type="ECO:0000256" key="1">
    <source>
        <dbReference type="ARBA" id="ARBA00004442"/>
    </source>
</evidence>
<comment type="similarity">
    <text evidence="2">Belongs to the SusD family.</text>
</comment>
<dbReference type="InterPro" id="IPR012944">
    <property type="entry name" value="SusD_RagB_dom"/>
</dbReference>
<dbReference type="Gene3D" id="1.25.40.390">
    <property type="match status" value="1"/>
</dbReference>
<proteinExistence type="inferred from homology"/>
<evidence type="ECO:0000259" key="6">
    <source>
        <dbReference type="Pfam" id="PF07980"/>
    </source>
</evidence>
<keyword evidence="4" id="KW-0472">Membrane</keyword>
<dbReference type="InterPro" id="IPR011990">
    <property type="entry name" value="TPR-like_helical_dom_sf"/>
</dbReference>
<dbReference type="InterPro" id="IPR033985">
    <property type="entry name" value="SusD-like_N"/>
</dbReference>
<feature type="domain" description="SusD-like N-terminal" evidence="7">
    <location>
        <begin position="21"/>
        <end position="205"/>
    </location>
</feature>
<dbReference type="PROSITE" id="PS51257">
    <property type="entry name" value="PROKAR_LIPOPROTEIN"/>
    <property type="match status" value="1"/>
</dbReference>